<evidence type="ECO:0000313" key="2">
    <source>
        <dbReference type="EMBL" id="UQC77650.1"/>
    </source>
</evidence>
<feature type="region of interest" description="Disordered" evidence="1">
    <location>
        <begin position="114"/>
        <end position="133"/>
    </location>
</feature>
<accession>A0A9Q8SIM2</accession>
<gene>
    <name evidence="2" type="ORF">CLUP02_03119</name>
</gene>
<feature type="region of interest" description="Disordered" evidence="1">
    <location>
        <begin position="300"/>
        <end position="393"/>
    </location>
</feature>
<proteinExistence type="predicted"/>
<feature type="compositionally biased region" description="Basic residues" evidence="1">
    <location>
        <begin position="339"/>
        <end position="355"/>
    </location>
</feature>
<dbReference type="Proteomes" id="UP000830671">
    <property type="component" value="Chromosome 2"/>
</dbReference>
<dbReference type="KEGG" id="clup:CLUP02_03119"/>
<keyword evidence="3" id="KW-1185">Reference proteome</keyword>
<sequence>MLIAVVPRPFLPEKVMYRYQFVLFGLFIERAKMIYQLATTRLEVCKALDALPYLSALSFGSGIDKAGALSPLKDYTKADRLPFHTDLNPPLGPVMGAASFWRQRQKVTTGGREIHVPFPTRKPDADHQSPEPQSTLPYLTPYLLLPSDDGGDGGPARRWSTSGTPYLASLLRLAGPSTSYSMLADVMYGVHLIFQKYRESLLCKRKKRPWSKYLRLRGKQPEVPHLPPPASPRLNSRLLSCICSLHLLACVALLVPEHTKTLQTKGQPPKGPFHHQASQLTYPLTPPLVSLFFPLSHSHTPHLQPHPQTPYPFLQASSSSGGKDNELVFAHHTIPSSKRLARPKGRNATHPHPHRASQQQQHHQQSAAPSIHIDPSPPLKATRPQNGYPSAWQEKSFHHPQRPIFVHVHPFCNRPTGWPGVPCNTWKHAQTRPFNSFNPSTNIPYRTKAPTTTPFFFRAPLLCSALRLPLLLCPPKLDSPTAAAPDPPLNTRPEETLGTDAAPCRHPPSKPPTVEYETLRSRSCPQFIGSISPPRLSTVDRESIAQFVNDSNPLGKF</sequence>
<dbReference type="EMBL" id="CP019474">
    <property type="protein sequence ID" value="UQC77650.1"/>
    <property type="molecule type" value="Genomic_DNA"/>
</dbReference>
<evidence type="ECO:0000313" key="3">
    <source>
        <dbReference type="Proteomes" id="UP000830671"/>
    </source>
</evidence>
<feature type="region of interest" description="Disordered" evidence="1">
    <location>
        <begin position="480"/>
        <end position="515"/>
    </location>
</feature>
<name>A0A9Q8SIM2_9PEZI</name>
<dbReference type="RefSeq" id="XP_049139289.1">
    <property type="nucleotide sequence ID" value="XM_049282146.1"/>
</dbReference>
<feature type="compositionally biased region" description="Low complexity" evidence="1">
    <location>
        <begin position="356"/>
        <end position="372"/>
    </location>
</feature>
<organism evidence="2 3">
    <name type="scientific">Colletotrichum lupini</name>
    <dbReference type="NCBI Taxonomy" id="145971"/>
    <lineage>
        <taxon>Eukaryota</taxon>
        <taxon>Fungi</taxon>
        <taxon>Dikarya</taxon>
        <taxon>Ascomycota</taxon>
        <taxon>Pezizomycotina</taxon>
        <taxon>Sordariomycetes</taxon>
        <taxon>Hypocreomycetidae</taxon>
        <taxon>Glomerellales</taxon>
        <taxon>Glomerellaceae</taxon>
        <taxon>Colletotrichum</taxon>
        <taxon>Colletotrichum acutatum species complex</taxon>
    </lineage>
</organism>
<evidence type="ECO:0000256" key="1">
    <source>
        <dbReference type="SAM" id="MobiDB-lite"/>
    </source>
</evidence>
<dbReference type="GeneID" id="73337156"/>
<dbReference type="AlphaFoldDB" id="A0A9Q8SIM2"/>
<protein>
    <submittedName>
        <fullName evidence="2">Uncharacterized protein</fullName>
    </submittedName>
</protein>
<reference evidence="2" key="1">
    <citation type="journal article" date="2021" name="Mol. Plant Microbe Interact.">
        <title>Complete Genome Sequence of the Plant-Pathogenic Fungus Colletotrichum lupini.</title>
        <authorList>
            <person name="Baroncelli R."/>
            <person name="Pensec F."/>
            <person name="Da Lio D."/>
            <person name="Boufleur T."/>
            <person name="Vicente I."/>
            <person name="Sarrocco S."/>
            <person name="Picot A."/>
            <person name="Baraldi E."/>
            <person name="Sukno S."/>
            <person name="Thon M."/>
            <person name="Le Floch G."/>
        </authorList>
    </citation>
    <scope>NUCLEOTIDE SEQUENCE</scope>
    <source>
        <strain evidence="2">IMI 504893</strain>
    </source>
</reference>